<gene>
    <name evidence="3" type="ORF">SAMN04487752_1195</name>
</gene>
<dbReference type="AlphaFoldDB" id="A0A1H0YXI4"/>
<evidence type="ECO:0000259" key="2">
    <source>
        <dbReference type="PROSITE" id="PS51750"/>
    </source>
</evidence>
<feature type="domain" description="Bro-N" evidence="2">
    <location>
        <begin position="1"/>
        <end position="104"/>
    </location>
</feature>
<evidence type="ECO:0000313" key="3">
    <source>
        <dbReference type="EMBL" id="SDQ19566.1"/>
    </source>
</evidence>
<proteinExistence type="predicted"/>
<accession>A0A1H0YXI4</accession>
<dbReference type="Pfam" id="PF02498">
    <property type="entry name" value="Bro-N"/>
    <property type="match status" value="1"/>
</dbReference>
<name>A0A1H0YXI4_9LACT</name>
<dbReference type="PANTHER" id="PTHR36180">
    <property type="entry name" value="DNA-BINDING PROTEIN-RELATED-RELATED"/>
    <property type="match status" value="1"/>
</dbReference>
<evidence type="ECO:0000256" key="1">
    <source>
        <dbReference type="SAM" id="Coils"/>
    </source>
</evidence>
<keyword evidence="1" id="KW-0175">Coiled coil</keyword>
<dbReference type="PROSITE" id="PS51750">
    <property type="entry name" value="BRO_N"/>
    <property type="match status" value="1"/>
</dbReference>
<protein>
    <submittedName>
        <fullName evidence="3">BRO family, N-terminal domain</fullName>
    </submittedName>
</protein>
<dbReference type="SMART" id="SM01040">
    <property type="entry name" value="Bro-N"/>
    <property type="match status" value="1"/>
</dbReference>
<dbReference type="PANTHER" id="PTHR36180:SF2">
    <property type="entry name" value="BRO FAMILY PROTEIN"/>
    <property type="match status" value="1"/>
</dbReference>
<dbReference type="InterPro" id="IPR003497">
    <property type="entry name" value="BRO_N_domain"/>
</dbReference>
<dbReference type="OrthoDB" id="9812611at2"/>
<dbReference type="InterPro" id="IPR018878">
    <property type="entry name" value="ORF6C_dom"/>
</dbReference>
<dbReference type="Proteomes" id="UP000199481">
    <property type="component" value="Unassembled WGS sequence"/>
</dbReference>
<keyword evidence="4" id="KW-1185">Reference proteome</keyword>
<dbReference type="RefSeq" id="WP_089976113.1">
    <property type="nucleotide sequence ID" value="NZ_CP084916.1"/>
</dbReference>
<reference evidence="4" key="1">
    <citation type="submission" date="2016-10" db="EMBL/GenBank/DDBJ databases">
        <authorList>
            <person name="Varghese N."/>
            <person name="Submissions S."/>
        </authorList>
    </citation>
    <scope>NUCLEOTIDE SEQUENCE [LARGE SCALE GENOMIC DNA]</scope>
    <source>
        <strain evidence="4">MPL-11</strain>
    </source>
</reference>
<organism evidence="3 4">
    <name type="scientific">Carnobacterium viridans</name>
    <dbReference type="NCBI Taxonomy" id="174587"/>
    <lineage>
        <taxon>Bacteria</taxon>
        <taxon>Bacillati</taxon>
        <taxon>Bacillota</taxon>
        <taxon>Bacilli</taxon>
        <taxon>Lactobacillales</taxon>
        <taxon>Carnobacteriaceae</taxon>
        <taxon>Carnobacterium</taxon>
    </lineage>
</organism>
<sequence>MSQLQIFKFESTEIRTQLIDDDPWFVAKDVCDILDISNSRDAVGRLDDDEKATVGLTDGSQIRNYSIVNEFGLYNLVLSSRKAEAKVFKRWITHDVIPSIRKTGGYQVSKDPILALRLMLQATEETKEEVEDVKNRVVNLEENTSIDPGKYSYIGRRISQKVRQVGKERKWTMNKEQLALLYKDLNKAVAEVSGVRTRAQLREKHFDNVIDLIDDWEPSTATRMLVLGLEDDDAFPTAEESKR</sequence>
<evidence type="ECO:0000313" key="4">
    <source>
        <dbReference type="Proteomes" id="UP000199481"/>
    </source>
</evidence>
<feature type="coiled-coil region" evidence="1">
    <location>
        <begin position="116"/>
        <end position="143"/>
    </location>
</feature>
<dbReference type="Pfam" id="PF10552">
    <property type="entry name" value="ORF6C"/>
    <property type="match status" value="1"/>
</dbReference>
<dbReference type="EMBL" id="FNJW01000008">
    <property type="protein sequence ID" value="SDQ19566.1"/>
    <property type="molecule type" value="Genomic_DNA"/>
</dbReference>